<sequence length="260" mass="31028">MAFFKEAMDLIYFETEEYKNVSSTNITLDTFFKILYLEVSIILLVQFKFAISKNPEMCMVIDKSGSIRFEEKTANNLYKESKKLEEIKLRENENLYDSDANKVIKEFKKYYGFDNDSLKLISNFFLTEKNEIQISRKIFKNKVMSLLNLDDRQWKYFEKTMFFNSKNGEWEKMIKNVNCSLFSTPFVITKDKTKVGFTKYTIAESAMYLRRRIVYKDINLNRHISNLIKKLRNEKELPNLKKKLLCKYKNEGINKNFGEV</sequence>
<gene>
    <name evidence="1" type="ORF">CBF50_05255</name>
</gene>
<accession>A0A9X6RWG6</accession>
<reference evidence="1 2" key="2">
    <citation type="submission" date="2017-09" db="EMBL/GenBank/DDBJ databases">
        <title>Tripartite evolution among Lactobacillus johnsonii, Lactobacillus taiwanensis, Lactobacillus reuteri and their rodent host.</title>
        <authorList>
            <person name="Wang T."/>
            <person name="Knowles S."/>
            <person name="Cheng C."/>
        </authorList>
    </citation>
    <scope>NUCLEOTIDE SEQUENCE [LARGE SCALE GENOMIC DNA]</scope>
    <source>
        <strain evidence="1 2">117c</strain>
    </source>
</reference>
<dbReference type="Proteomes" id="UP000215693">
    <property type="component" value="Unassembled WGS sequence"/>
</dbReference>
<dbReference type="RefSeq" id="WP_148139439.1">
    <property type="nucleotide sequence ID" value="NZ_NGOH01000052.1"/>
</dbReference>
<dbReference type="EMBL" id="NGOH01000052">
    <property type="protein sequence ID" value="OYS12843.1"/>
    <property type="molecule type" value="Genomic_DNA"/>
</dbReference>
<dbReference type="AlphaFoldDB" id="A0A9X6RWG6"/>
<proteinExistence type="predicted"/>
<feature type="non-terminal residue" evidence="1">
    <location>
        <position position="260"/>
    </location>
</feature>
<organism evidence="1 2">
    <name type="scientific">Lactobacillus johnsonii</name>
    <dbReference type="NCBI Taxonomy" id="33959"/>
    <lineage>
        <taxon>Bacteria</taxon>
        <taxon>Bacillati</taxon>
        <taxon>Bacillota</taxon>
        <taxon>Bacilli</taxon>
        <taxon>Lactobacillales</taxon>
        <taxon>Lactobacillaceae</taxon>
        <taxon>Lactobacillus</taxon>
    </lineage>
</organism>
<reference evidence="1 2" key="1">
    <citation type="submission" date="2017-04" db="EMBL/GenBank/DDBJ databases">
        <authorList>
            <person name="Lin X.B."/>
            <person name="Stothard P."/>
            <person name="Tasseva G."/>
            <person name="Walter J."/>
        </authorList>
    </citation>
    <scope>NUCLEOTIDE SEQUENCE [LARGE SCALE GENOMIC DNA]</scope>
    <source>
        <strain evidence="1 2">117c</strain>
    </source>
</reference>
<comment type="caution">
    <text evidence="1">The sequence shown here is derived from an EMBL/GenBank/DDBJ whole genome shotgun (WGS) entry which is preliminary data.</text>
</comment>
<protein>
    <submittedName>
        <fullName evidence="1">Uncharacterized protein</fullName>
    </submittedName>
</protein>
<evidence type="ECO:0000313" key="2">
    <source>
        <dbReference type="Proteomes" id="UP000215693"/>
    </source>
</evidence>
<name>A0A9X6RWG6_LACJH</name>
<evidence type="ECO:0000313" key="1">
    <source>
        <dbReference type="EMBL" id="OYS12843.1"/>
    </source>
</evidence>